<feature type="signal peptide" evidence="1">
    <location>
        <begin position="1"/>
        <end position="25"/>
    </location>
</feature>
<proteinExistence type="predicted"/>
<evidence type="ECO:0000313" key="2">
    <source>
        <dbReference type="EMBL" id="MAA13503.1"/>
    </source>
</evidence>
<dbReference type="AlphaFoldDB" id="A0A224YH17"/>
<reference evidence="2" key="1">
    <citation type="journal article" date="2017" name="Parasit. Vectors">
        <title>Sialotranscriptomics of Rhipicephalus zambeziensis reveals intricate expression profiles of secretory proteins and suggests tight temporal transcriptional regulation during blood-feeding.</title>
        <authorList>
            <person name="de Castro M.H."/>
            <person name="de Klerk D."/>
            <person name="Pienaar R."/>
            <person name="Rees D.J.G."/>
            <person name="Mans B.J."/>
        </authorList>
    </citation>
    <scope>NUCLEOTIDE SEQUENCE</scope>
    <source>
        <tissue evidence="2">Salivary glands</tissue>
    </source>
</reference>
<organism evidence="2">
    <name type="scientific">Rhipicephalus zambeziensis</name>
    <dbReference type="NCBI Taxonomy" id="60191"/>
    <lineage>
        <taxon>Eukaryota</taxon>
        <taxon>Metazoa</taxon>
        <taxon>Ecdysozoa</taxon>
        <taxon>Arthropoda</taxon>
        <taxon>Chelicerata</taxon>
        <taxon>Arachnida</taxon>
        <taxon>Acari</taxon>
        <taxon>Parasitiformes</taxon>
        <taxon>Ixodida</taxon>
        <taxon>Ixodoidea</taxon>
        <taxon>Ixodidae</taxon>
        <taxon>Rhipicephalinae</taxon>
        <taxon>Rhipicephalus</taxon>
        <taxon>Rhipicephalus</taxon>
    </lineage>
</organism>
<evidence type="ECO:0008006" key="3">
    <source>
        <dbReference type="Google" id="ProtNLM"/>
    </source>
</evidence>
<sequence length="130" mass="15076">MRTCWCSKIHLLMGILLSIQYKISCTLDKLLAVLILRQVCLSDLKRPLHLSFIGVEALFSMNKQATVFTRIIGAHFFQKIRLQVRGAPITRGKISENFVYKQHRPLIMQITKVTNICTVYSRNNLLHRLH</sequence>
<dbReference type="EMBL" id="GFPF01002357">
    <property type="protein sequence ID" value="MAA13503.1"/>
    <property type="molecule type" value="Transcribed_RNA"/>
</dbReference>
<keyword evidence="1" id="KW-0732">Signal</keyword>
<evidence type="ECO:0000256" key="1">
    <source>
        <dbReference type="SAM" id="SignalP"/>
    </source>
</evidence>
<accession>A0A224YH17</accession>
<feature type="chain" id="PRO_5013324981" description="Secreted protein" evidence="1">
    <location>
        <begin position="26"/>
        <end position="130"/>
    </location>
</feature>
<name>A0A224YH17_9ACAR</name>
<protein>
    <recommendedName>
        <fullName evidence="3">Secreted protein</fullName>
    </recommendedName>
</protein>